<reference evidence="17 18" key="1">
    <citation type="submission" date="2018-06" db="EMBL/GenBank/DDBJ databases">
        <authorList>
            <person name="Strepis N."/>
        </authorList>
    </citation>
    <scope>NUCLEOTIDE SEQUENCE [LARGE SCALE GENOMIC DNA]</scope>
    <source>
        <strain evidence="17">LUCI</strain>
    </source>
</reference>
<evidence type="ECO:0000256" key="3">
    <source>
        <dbReference type="ARBA" id="ARBA00005663"/>
    </source>
</evidence>
<dbReference type="NCBIfam" id="TIGR00757">
    <property type="entry name" value="RNaseEG"/>
    <property type="match status" value="1"/>
</dbReference>
<evidence type="ECO:0000256" key="10">
    <source>
        <dbReference type="ARBA" id="ARBA00022723"/>
    </source>
</evidence>
<dbReference type="PANTHER" id="PTHR30001:SF0">
    <property type="entry name" value="RIBONUCLEASE G"/>
    <property type="match status" value="1"/>
</dbReference>
<accession>A0A498R8N4</accession>
<keyword evidence="15" id="KW-0694">RNA-binding</keyword>
<dbReference type="GO" id="GO:0008033">
    <property type="term" value="P:tRNA processing"/>
    <property type="evidence" value="ECO:0007669"/>
    <property type="project" value="UniProtKB-KW"/>
</dbReference>
<evidence type="ECO:0000256" key="15">
    <source>
        <dbReference type="ARBA" id="ARBA00022884"/>
    </source>
</evidence>
<dbReference type="RefSeq" id="WP_122628797.1">
    <property type="nucleotide sequence ID" value="NZ_UPPP01000082.1"/>
</dbReference>
<dbReference type="GO" id="GO:0019843">
    <property type="term" value="F:rRNA binding"/>
    <property type="evidence" value="ECO:0007669"/>
    <property type="project" value="UniProtKB-KW"/>
</dbReference>
<comment type="similarity">
    <text evidence="3">Belongs to the RNase E/G family. RNase G subfamily.</text>
</comment>
<gene>
    <name evidence="17" type="ORF">LUCI_3139</name>
</gene>
<dbReference type="InterPro" id="IPR003029">
    <property type="entry name" value="S1_domain"/>
</dbReference>
<keyword evidence="12" id="KW-0255">Endonuclease</keyword>
<dbReference type="PANTHER" id="PTHR30001">
    <property type="entry name" value="RIBONUCLEASE"/>
    <property type="match status" value="1"/>
</dbReference>
<evidence type="ECO:0000256" key="2">
    <source>
        <dbReference type="ARBA" id="ARBA00004496"/>
    </source>
</evidence>
<dbReference type="Gene3D" id="3.40.1260.20">
    <property type="entry name" value="Ribonuclease E, catalytic domain"/>
    <property type="match status" value="1"/>
</dbReference>
<dbReference type="AlphaFoldDB" id="A0A498R8N4"/>
<dbReference type="SUPFAM" id="SSF50249">
    <property type="entry name" value="Nucleic acid-binding proteins"/>
    <property type="match status" value="1"/>
</dbReference>
<keyword evidence="10" id="KW-0479">Metal-binding</keyword>
<keyword evidence="5" id="KW-0963">Cytoplasm</keyword>
<evidence type="ECO:0000256" key="1">
    <source>
        <dbReference type="ARBA" id="ARBA00001946"/>
    </source>
</evidence>
<evidence type="ECO:0000313" key="18">
    <source>
        <dbReference type="Proteomes" id="UP000277811"/>
    </source>
</evidence>
<evidence type="ECO:0000256" key="8">
    <source>
        <dbReference type="ARBA" id="ARBA00022694"/>
    </source>
</evidence>
<dbReference type="Proteomes" id="UP000277811">
    <property type="component" value="Unassembled WGS sequence"/>
</dbReference>
<dbReference type="GO" id="GO:0004519">
    <property type="term" value="F:endonuclease activity"/>
    <property type="evidence" value="ECO:0007669"/>
    <property type="project" value="UniProtKB-KW"/>
</dbReference>
<evidence type="ECO:0000256" key="12">
    <source>
        <dbReference type="ARBA" id="ARBA00022759"/>
    </source>
</evidence>
<dbReference type="Gene3D" id="2.40.50.140">
    <property type="entry name" value="Nucleic acid-binding proteins"/>
    <property type="match status" value="1"/>
</dbReference>
<name>A0A498R8N4_9FIRM</name>
<dbReference type="OrthoDB" id="9804278at2"/>
<dbReference type="GO" id="GO:0005737">
    <property type="term" value="C:cytoplasm"/>
    <property type="evidence" value="ECO:0007669"/>
    <property type="project" value="UniProtKB-SubCell"/>
</dbReference>
<evidence type="ECO:0000256" key="5">
    <source>
        <dbReference type="ARBA" id="ARBA00022490"/>
    </source>
</evidence>
<dbReference type="InterPro" id="IPR004659">
    <property type="entry name" value="RNase_E/G"/>
</dbReference>
<dbReference type="InterPro" id="IPR019307">
    <property type="entry name" value="RNA-bd_AU-1/RNase_E/G"/>
</dbReference>
<keyword evidence="6" id="KW-0698">rRNA processing</keyword>
<dbReference type="CDD" id="cd04453">
    <property type="entry name" value="S1_RNase_E"/>
    <property type="match status" value="1"/>
</dbReference>
<evidence type="ECO:0000256" key="7">
    <source>
        <dbReference type="ARBA" id="ARBA00022555"/>
    </source>
</evidence>
<protein>
    <recommendedName>
        <fullName evidence="4">Ribonuclease G</fullName>
    </recommendedName>
</protein>
<keyword evidence="13" id="KW-0378">Hydrolase</keyword>
<keyword evidence="7" id="KW-0820">tRNA-binding</keyword>
<dbReference type="Pfam" id="PF10150">
    <property type="entry name" value="RNase_E_G"/>
    <property type="match status" value="1"/>
</dbReference>
<keyword evidence="8" id="KW-0819">tRNA processing</keyword>
<sequence length="480" mass="54011">MGKTILINVTPEETRMALLENSDLVEVAVERAETGHIVGNIYKGRIKNVLPGMQAAFIDIGRDKNSFLYVGDLFPRVSRLAAGDEVLTAGQDIIIQIVKDAIGTKGPRATTHLTLPGRYVVLMPTVDYIGISRRIECDKERERLKAVAEKVRPAGMGMIVRTIAEGKTEDDLQRDVSYLHNLWNALTARSKRSHAPTLLYRDVDLVIRIVRDYLTADVSEMVIDNREAYGRVCDLLRFTSPDFVPRVRFYQGTDDLFVHYGIDGEMEKLHQRQVWLKCGGYLVIDHTEALTVIDVNTGKFVGQTNLADTVFQTNLQAVAEIARQIRLRDIGGIIIIDFIDMEKDVHKEAVLTALGDHLKKDRTKTNVLGLTGLGLVEMTRKKSRQNLDSLLYSECPCCSGRGRIQSPETVAIHVRRHLRKINGECKGGGHILIQVHPRVAEIFSRQDEIPRLEQELARRLVVEAVPTMHTEAFSVLYQQD</sequence>
<dbReference type="EMBL" id="UPPP01000082">
    <property type="protein sequence ID" value="VBB07874.1"/>
    <property type="molecule type" value="Genomic_DNA"/>
</dbReference>
<evidence type="ECO:0000313" key="17">
    <source>
        <dbReference type="EMBL" id="VBB07874.1"/>
    </source>
</evidence>
<dbReference type="InterPro" id="IPR048583">
    <property type="entry name" value="RNase_E_G_thioredoxin-like"/>
</dbReference>
<keyword evidence="18" id="KW-1185">Reference proteome</keyword>
<evidence type="ECO:0000256" key="13">
    <source>
        <dbReference type="ARBA" id="ARBA00022801"/>
    </source>
</evidence>
<dbReference type="GO" id="GO:0004540">
    <property type="term" value="F:RNA nuclease activity"/>
    <property type="evidence" value="ECO:0007669"/>
    <property type="project" value="InterPro"/>
</dbReference>
<dbReference type="PROSITE" id="PS50126">
    <property type="entry name" value="S1"/>
    <property type="match status" value="1"/>
</dbReference>
<keyword evidence="9" id="KW-0540">Nuclease</keyword>
<proteinExistence type="inferred from homology"/>
<dbReference type="GO" id="GO:0000049">
    <property type="term" value="F:tRNA binding"/>
    <property type="evidence" value="ECO:0007669"/>
    <property type="project" value="UniProtKB-KW"/>
</dbReference>
<keyword evidence="14" id="KW-0460">Magnesium</keyword>
<evidence type="ECO:0000256" key="11">
    <source>
        <dbReference type="ARBA" id="ARBA00022730"/>
    </source>
</evidence>
<dbReference type="GO" id="GO:0016787">
    <property type="term" value="F:hydrolase activity"/>
    <property type="evidence" value="ECO:0007669"/>
    <property type="project" value="UniProtKB-KW"/>
</dbReference>
<dbReference type="Pfam" id="PF20833">
    <property type="entry name" value="RNase_E_G_Thio"/>
    <property type="match status" value="1"/>
</dbReference>
<evidence type="ECO:0000256" key="9">
    <source>
        <dbReference type="ARBA" id="ARBA00022722"/>
    </source>
</evidence>
<evidence type="ECO:0000256" key="4">
    <source>
        <dbReference type="ARBA" id="ARBA00017719"/>
    </source>
</evidence>
<evidence type="ECO:0000256" key="6">
    <source>
        <dbReference type="ARBA" id="ARBA00022552"/>
    </source>
</evidence>
<dbReference type="GO" id="GO:0006364">
    <property type="term" value="P:rRNA processing"/>
    <property type="evidence" value="ECO:0007669"/>
    <property type="project" value="UniProtKB-KW"/>
</dbReference>
<dbReference type="InterPro" id="IPR012340">
    <property type="entry name" value="NA-bd_OB-fold"/>
</dbReference>
<evidence type="ECO:0000259" key="16">
    <source>
        <dbReference type="PROSITE" id="PS50126"/>
    </source>
</evidence>
<organism evidence="17 18">
    <name type="scientific">Lucifera butyrica</name>
    <dbReference type="NCBI Taxonomy" id="1351585"/>
    <lineage>
        <taxon>Bacteria</taxon>
        <taxon>Bacillati</taxon>
        <taxon>Bacillota</taxon>
        <taxon>Negativicutes</taxon>
        <taxon>Veillonellales</taxon>
        <taxon>Veillonellaceae</taxon>
        <taxon>Lucifera</taxon>
    </lineage>
</organism>
<keyword evidence="11" id="KW-0699">rRNA-binding</keyword>
<comment type="cofactor">
    <cofactor evidence="1">
        <name>Mg(2+)</name>
        <dbReference type="ChEBI" id="CHEBI:18420"/>
    </cofactor>
</comment>
<comment type="subcellular location">
    <subcellularLocation>
        <location evidence="2">Cytoplasm</location>
    </subcellularLocation>
</comment>
<dbReference type="GO" id="GO:0046872">
    <property type="term" value="F:metal ion binding"/>
    <property type="evidence" value="ECO:0007669"/>
    <property type="project" value="UniProtKB-KW"/>
</dbReference>
<evidence type="ECO:0000256" key="14">
    <source>
        <dbReference type="ARBA" id="ARBA00022842"/>
    </source>
</evidence>
<feature type="domain" description="S1 motif" evidence="16">
    <location>
        <begin position="39"/>
        <end position="116"/>
    </location>
</feature>